<proteinExistence type="predicted"/>
<accession>A0ABQ7Y2U9</accession>
<dbReference type="EMBL" id="JAGKQM010000018">
    <property type="protein sequence ID" value="KAH0862518.1"/>
    <property type="molecule type" value="Genomic_DNA"/>
</dbReference>
<protein>
    <submittedName>
        <fullName evidence="2">Uncharacterized protein</fullName>
    </submittedName>
</protein>
<evidence type="ECO:0000313" key="3">
    <source>
        <dbReference type="Proteomes" id="UP000824890"/>
    </source>
</evidence>
<keyword evidence="1" id="KW-0472">Membrane</keyword>
<dbReference type="Proteomes" id="UP000824890">
    <property type="component" value="Unassembled WGS sequence"/>
</dbReference>
<keyword evidence="1" id="KW-1133">Transmembrane helix</keyword>
<keyword evidence="1" id="KW-0812">Transmembrane</keyword>
<keyword evidence="3" id="KW-1185">Reference proteome</keyword>
<gene>
    <name evidence="2" type="ORF">HID58_079729</name>
</gene>
<reference evidence="2 3" key="1">
    <citation type="submission" date="2021-05" db="EMBL/GenBank/DDBJ databases">
        <title>Genome Assembly of Synthetic Allotetraploid Brassica napus Reveals Homoeologous Exchanges between Subgenomes.</title>
        <authorList>
            <person name="Davis J.T."/>
        </authorList>
    </citation>
    <scope>NUCLEOTIDE SEQUENCE [LARGE SCALE GENOMIC DNA]</scope>
    <source>
        <strain evidence="3">cv. Da-Ae</strain>
        <tissue evidence="2">Seedling</tissue>
    </source>
</reference>
<organism evidence="2 3">
    <name type="scientific">Brassica napus</name>
    <name type="common">Rape</name>
    <dbReference type="NCBI Taxonomy" id="3708"/>
    <lineage>
        <taxon>Eukaryota</taxon>
        <taxon>Viridiplantae</taxon>
        <taxon>Streptophyta</taxon>
        <taxon>Embryophyta</taxon>
        <taxon>Tracheophyta</taxon>
        <taxon>Spermatophyta</taxon>
        <taxon>Magnoliopsida</taxon>
        <taxon>eudicotyledons</taxon>
        <taxon>Gunneridae</taxon>
        <taxon>Pentapetalae</taxon>
        <taxon>rosids</taxon>
        <taxon>malvids</taxon>
        <taxon>Brassicales</taxon>
        <taxon>Brassicaceae</taxon>
        <taxon>Brassiceae</taxon>
        <taxon>Brassica</taxon>
    </lineage>
</organism>
<name>A0ABQ7Y2U9_BRANA</name>
<evidence type="ECO:0000313" key="2">
    <source>
        <dbReference type="EMBL" id="KAH0862518.1"/>
    </source>
</evidence>
<feature type="transmembrane region" description="Helical" evidence="1">
    <location>
        <begin position="6"/>
        <end position="24"/>
    </location>
</feature>
<sequence>MTDSILLFLFYGNYLLCYGVSYLGRAIVKRLLVHGYSVRIIDCEAYSVYPSPLSPESHLGREVAFLTESISQPHDMSGTSSTNRIVVSPTETEQWIPDGIGTPEELGKRGLEVGYGACGVEMKIHPAPKPSSIYRSM</sequence>
<comment type="caution">
    <text evidence="2">The sequence shown here is derived from an EMBL/GenBank/DDBJ whole genome shotgun (WGS) entry which is preliminary data.</text>
</comment>
<evidence type="ECO:0000256" key="1">
    <source>
        <dbReference type="SAM" id="Phobius"/>
    </source>
</evidence>